<feature type="region of interest" description="Disordered" evidence="1">
    <location>
        <begin position="62"/>
        <end position="84"/>
    </location>
</feature>
<evidence type="ECO:0000313" key="2">
    <source>
        <dbReference type="EMBL" id="CAK0870769.1"/>
    </source>
</evidence>
<proteinExistence type="predicted"/>
<keyword evidence="3" id="KW-1185">Reference proteome</keyword>
<organism evidence="2 3">
    <name type="scientific">Prorocentrum cordatum</name>
    <dbReference type="NCBI Taxonomy" id="2364126"/>
    <lineage>
        <taxon>Eukaryota</taxon>
        <taxon>Sar</taxon>
        <taxon>Alveolata</taxon>
        <taxon>Dinophyceae</taxon>
        <taxon>Prorocentrales</taxon>
        <taxon>Prorocentraceae</taxon>
        <taxon>Prorocentrum</taxon>
    </lineage>
</organism>
<feature type="compositionally biased region" description="Low complexity" evidence="1">
    <location>
        <begin position="62"/>
        <end position="76"/>
    </location>
</feature>
<gene>
    <name evidence="2" type="ORF">PCOR1329_LOCUS56782</name>
</gene>
<name>A0ABN9VCG5_9DINO</name>
<protein>
    <submittedName>
        <fullName evidence="2">Uncharacterized protein</fullName>
    </submittedName>
</protein>
<evidence type="ECO:0000256" key="1">
    <source>
        <dbReference type="SAM" id="MobiDB-lite"/>
    </source>
</evidence>
<accession>A0ABN9VCG5</accession>
<sequence length="84" mass="9052">MSGAEARLYLAVNEADQRKLDGVFDTGMQGSVFERAGFELQAARKDECGLTVGFFMKSDATAARPEAARPRAAAPRAKPRKGFS</sequence>
<dbReference type="EMBL" id="CAUYUJ010016994">
    <property type="protein sequence ID" value="CAK0870769.1"/>
    <property type="molecule type" value="Genomic_DNA"/>
</dbReference>
<comment type="caution">
    <text evidence="2">The sequence shown here is derived from an EMBL/GenBank/DDBJ whole genome shotgun (WGS) entry which is preliminary data.</text>
</comment>
<reference evidence="2" key="1">
    <citation type="submission" date="2023-10" db="EMBL/GenBank/DDBJ databases">
        <authorList>
            <person name="Chen Y."/>
            <person name="Shah S."/>
            <person name="Dougan E. K."/>
            <person name="Thang M."/>
            <person name="Chan C."/>
        </authorList>
    </citation>
    <scope>NUCLEOTIDE SEQUENCE [LARGE SCALE GENOMIC DNA]</scope>
</reference>
<evidence type="ECO:0000313" key="3">
    <source>
        <dbReference type="Proteomes" id="UP001189429"/>
    </source>
</evidence>
<dbReference type="Proteomes" id="UP001189429">
    <property type="component" value="Unassembled WGS sequence"/>
</dbReference>